<keyword evidence="2" id="KW-0472">Membrane</keyword>
<feature type="transmembrane region" description="Helical" evidence="2">
    <location>
        <begin position="75"/>
        <end position="94"/>
    </location>
</feature>
<evidence type="ECO:0000256" key="2">
    <source>
        <dbReference type="SAM" id="Phobius"/>
    </source>
</evidence>
<gene>
    <name evidence="3" type="ORF">ACH4F9_05925</name>
</gene>
<comment type="caution">
    <text evidence="3">The sequence shown here is derived from an EMBL/GenBank/DDBJ whole genome shotgun (WGS) entry which is preliminary data.</text>
</comment>
<feature type="transmembrane region" description="Helical" evidence="2">
    <location>
        <begin position="6"/>
        <end position="27"/>
    </location>
</feature>
<name>A0ABW7QHU7_9ACTN</name>
<feature type="transmembrane region" description="Helical" evidence="2">
    <location>
        <begin position="100"/>
        <end position="121"/>
    </location>
</feature>
<feature type="transmembrane region" description="Helical" evidence="2">
    <location>
        <begin position="326"/>
        <end position="346"/>
    </location>
</feature>
<keyword evidence="2" id="KW-0812">Transmembrane</keyword>
<feature type="transmembrane region" description="Helical" evidence="2">
    <location>
        <begin position="190"/>
        <end position="211"/>
    </location>
</feature>
<evidence type="ECO:0008006" key="5">
    <source>
        <dbReference type="Google" id="ProtNLM"/>
    </source>
</evidence>
<sequence>MAVIQGILAAIATALVGLTFAGLLAAWENGGVAEAEKPSGPGATARPGTDTGGVTLKKGTADTGDTRGDWDEVTALYSFSLLSVVAAIVLLELAMADVVSGNGCLWAIAALCALMVSGVPVARYGKGVRGLPLAVDVSGALALAAGFLSAAAFVTEPGAHALGLTLLAVTVAAAATTAVLALIRARVTLTVLPIAAAVLVAVFGAVSWSQYDSPGYAMRYGQPVRMALPGSCVEGNGMGCVITWDRADSGPSSAFSSGQQVTVHFSEEGQARYGRYYALGGLYEPGDENDPTGVSLDARAVGGDAYVTLGYKADSWTPLGRYRLPGLVWAALPLFLLPLGLHLYLVRDRATHPLRRRRAG</sequence>
<keyword evidence="4" id="KW-1185">Reference proteome</keyword>
<organism evidence="3 4">
    <name type="scientific">Streptomyces longisporoflavus</name>
    <dbReference type="NCBI Taxonomy" id="28044"/>
    <lineage>
        <taxon>Bacteria</taxon>
        <taxon>Bacillati</taxon>
        <taxon>Actinomycetota</taxon>
        <taxon>Actinomycetes</taxon>
        <taxon>Kitasatosporales</taxon>
        <taxon>Streptomycetaceae</taxon>
        <taxon>Streptomyces</taxon>
    </lineage>
</organism>
<reference evidence="3 4" key="1">
    <citation type="submission" date="2024-10" db="EMBL/GenBank/DDBJ databases">
        <title>The Natural Products Discovery Center: Release of the First 8490 Sequenced Strains for Exploring Actinobacteria Biosynthetic Diversity.</title>
        <authorList>
            <person name="Kalkreuter E."/>
            <person name="Kautsar S.A."/>
            <person name="Yang D."/>
            <person name="Bader C.D."/>
            <person name="Teijaro C.N."/>
            <person name="Fluegel L."/>
            <person name="Davis C.M."/>
            <person name="Simpson J.R."/>
            <person name="Lauterbach L."/>
            <person name="Steele A.D."/>
            <person name="Gui C."/>
            <person name="Meng S."/>
            <person name="Li G."/>
            <person name="Viehrig K."/>
            <person name="Ye F."/>
            <person name="Su P."/>
            <person name="Kiefer A.F."/>
            <person name="Nichols A."/>
            <person name="Cepeda A.J."/>
            <person name="Yan W."/>
            <person name="Fan B."/>
            <person name="Jiang Y."/>
            <person name="Adhikari A."/>
            <person name="Zheng C.-J."/>
            <person name="Schuster L."/>
            <person name="Cowan T.M."/>
            <person name="Smanski M.J."/>
            <person name="Chevrette M.G."/>
            <person name="De Carvalho L.P.S."/>
            <person name="Shen B."/>
        </authorList>
    </citation>
    <scope>NUCLEOTIDE SEQUENCE [LARGE SCALE GENOMIC DNA]</scope>
    <source>
        <strain evidence="3 4">NPDC017990</strain>
    </source>
</reference>
<dbReference type="RefSeq" id="WP_397708376.1">
    <property type="nucleotide sequence ID" value="NZ_JBIRGN010000001.1"/>
</dbReference>
<protein>
    <recommendedName>
        <fullName evidence="5">Integral membrane protein</fullName>
    </recommendedName>
</protein>
<evidence type="ECO:0000313" key="3">
    <source>
        <dbReference type="EMBL" id="MFH8544537.1"/>
    </source>
</evidence>
<accession>A0ABW7QHU7</accession>
<dbReference type="Proteomes" id="UP001610818">
    <property type="component" value="Unassembled WGS sequence"/>
</dbReference>
<proteinExistence type="predicted"/>
<dbReference type="EMBL" id="JBIRGQ010000001">
    <property type="protein sequence ID" value="MFH8544537.1"/>
    <property type="molecule type" value="Genomic_DNA"/>
</dbReference>
<feature type="region of interest" description="Disordered" evidence="1">
    <location>
        <begin position="34"/>
        <end position="63"/>
    </location>
</feature>
<feature type="transmembrane region" description="Helical" evidence="2">
    <location>
        <begin position="133"/>
        <end position="155"/>
    </location>
</feature>
<evidence type="ECO:0000313" key="4">
    <source>
        <dbReference type="Proteomes" id="UP001610818"/>
    </source>
</evidence>
<evidence type="ECO:0000256" key="1">
    <source>
        <dbReference type="SAM" id="MobiDB-lite"/>
    </source>
</evidence>
<keyword evidence="2" id="KW-1133">Transmembrane helix</keyword>
<feature type="transmembrane region" description="Helical" evidence="2">
    <location>
        <begin position="161"/>
        <end position="183"/>
    </location>
</feature>